<dbReference type="PANTHER" id="PTHR11017">
    <property type="entry name" value="LEUCINE-RICH REPEAT-CONTAINING PROTEIN"/>
    <property type="match status" value="1"/>
</dbReference>
<evidence type="ECO:0000256" key="2">
    <source>
        <dbReference type="ARBA" id="ARBA00022821"/>
    </source>
</evidence>
<dbReference type="InterPro" id="IPR002182">
    <property type="entry name" value="NB-ARC"/>
</dbReference>
<dbReference type="InterPro" id="IPR001611">
    <property type="entry name" value="Leu-rich_rpt"/>
</dbReference>
<dbReference type="GO" id="GO:0006952">
    <property type="term" value="P:defense response"/>
    <property type="evidence" value="ECO:0007669"/>
    <property type="project" value="InterPro"/>
</dbReference>
<keyword evidence="2" id="KW-0611">Plant defense</keyword>
<feature type="domain" description="Disease resistance protein Roq1-like winged-helix" evidence="4">
    <location>
        <begin position="189"/>
        <end position="225"/>
    </location>
</feature>
<feature type="non-terminal residue" evidence="6">
    <location>
        <position position="1"/>
    </location>
</feature>
<evidence type="ECO:0000259" key="3">
    <source>
        <dbReference type="Pfam" id="PF00931"/>
    </source>
</evidence>
<dbReference type="Pfam" id="PF00931">
    <property type="entry name" value="NB-ARC"/>
    <property type="match status" value="1"/>
</dbReference>
<feature type="domain" description="NB-ARC" evidence="3">
    <location>
        <begin position="15"/>
        <end position="171"/>
    </location>
</feature>
<evidence type="ECO:0000313" key="7">
    <source>
        <dbReference type="Proteomes" id="UP000685013"/>
    </source>
</evidence>
<comment type="caution">
    <text evidence="6">The sequence shown here is derived from an EMBL/GenBank/DDBJ whole genome shotgun (WGS) entry which is preliminary data.</text>
</comment>
<organism evidence="6 7">
    <name type="scientific">Cucurbita argyrosperma subsp. sororia</name>
    <dbReference type="NCBI Taxonomy" id="37648"/>
    <lineage>
        <taxon>Eukaryota</taxon>
        <taxon>Viridiplantae</taxon>
        <taxon>Streptophyta</taxon>
        <taxon>Embryophyta</taxon>
        <taxon>Tracheophyta</taxon>
        <taxon>Spermatophyta</taxon>
        <taxon>Magnoliopsida</taxon>
        <taxon>eudicotyledons</taxon>
        <taxon>Gunneridae</taxon>
        <taxon>Pentapetalae</taxon>
        <taxon>rosids</taxon>
        <taxon>fabids</taxon>
        <taxon>Cucurbitales</taxon>
        <taxon>Cucurbitaceae</taxon>
        <taxon>Cucurbiteae</taxon>
        <taxon>Cucurbita</taxon>
    </lineage>
</organism>
<evidence type="ECO:0000313" key="6">
    <source>
        <dbReference type="EMBL" id="KAG6598997.1"/>
    </source>
</evidence>
<keyword evidence="7" id="KW-1185">Reference proteome</keyword>
<dbReference type="InterPro" id="IPR058546">
    <property type="entry name" value="RPS4B/Roq1-like_LRR"/>
</dbReference>
<proteinExistence type="predicted"/>
<evidence type="ECO:0000259" key="5">
    <source>
        <dbReference type="Pfam" id="PF23286"/>
    </source>
</evidence>
<dbReference type="PANTHER" id="PTHR11017:SF570">
    <property type="entry name" value="DISEASE RESISTANCE PROTEIN (TIR-NBS CLASS)-RELATED"/>
    <property type="match status" value="1"/>
</dbReference>
<dbReference type="AlphaFoldDB" id="A0AAV6NLZ0"/>
<keyword evidence="1" id="KW-0677">Repeat</keyword>
<protein>
    <submittedName>
        <fullName evidence="6">Disease resistance-like protein DSC1</fullName>
    </submittedName>
</protein>
<accession>A0AAV6NLZ0</accession>
<name>A0AAV6NLZ0_9ROSI</name>
<dbReference type="Pfam" id="PF23286">
    <property type="entry name" value="LRR_13"/>
    <property type="match status" value="1"/>
</dbReference>
<dbReference type="GO" id="GO:0043531">
    <property type="term" value="F:ADP binding"/>
    <property type="evidence" value="ECO:0007669"/>
    <property type="project" value="InterPro"/>
</dbReference>
<evidence type="ECO:0000256" key="1">
    <source>
        <dbReference type="ARBA" id="ARBA00022737"/>
    </source>
</evidence>
<gene>
    <name evidence="6" type="primary">DSC1</name>
    <name evidence="6" type="ORF">SDJN03_08775</name>
</gene>
<dbReference type="InterPro" id="IPR058192">
    <property type="entry name" value="WHD_ROQ1-like"/>
</dbReference>
<evidence type="ECO:0000259" key="4">
    <source>
        <dbReference type="Pfam" id="PF23282"/>
    </source>
</evidence>
<dbReference type="Proteomes" id="UP000685013">
    <property type="component" value="Chromosome 5"/>
</dbReference>
<sequence length="669" mass="76558">MRFHSHYWTQHEPSNGVYMVGIYGIGGIGKTTLAKALYNKIAYQFEAGCFLSKVREASKQFNGLVQLQEHLLHEILKEDLKVGNLYRGINIIRNRLRSKKVLIALDDVDKLEQLEALVGGRDWFGPGTKIIVTTIAKRLLSIHEFDQMYGIRGMNHDDALKLFSWHAFKKSHPPSDYSDLSERATSYYYGLTVLDDLSLITVENDKVEMHDLIQQMGHTIINSESSKPGKRSRLWLKEDVLKVFMDNSGRDAVRGIKLDLPNPKSLDVDPRAFKNMKNLELLMDCKRLKLIDLSYSTSLEEIPDFSPSSSMEELYLSHCTNLRIIPTSVASLGKLITLDLNHCSNLKRLPSYFMLKSLKVLNLSYCNKLEELPDFSAVSSLEILYLNNCTNLRVIHESIGSLDSLIKLDFRGCTKLEMLPSYLQLKSLKYLYLSGCYKLEMFPKIAENMKSLVRLDLSFTAIKELPSSIRYLTALFDLDLHGCTNLISIPNTIYLLHNLRELSLGGCSRFEMLPLTWDSTIHPTCSSSNHGNFVEFRISSFSSFKREPMFYEHHYLVLENCTISNTDFLKALCEVTPFLSSLFLSGNKFSCLPKFLSLKNLRIRNDMFLQEIPNLPMCIQELDAIGCESLAKSRDNVDDIILNKQRGRTRMGLVNRQRLQRRGLVDIVY</sequence>
<dbReference type="InterPro" id="IPR044974">
    <property type="entry name" value="Disease_R_plants"/>
</dbReference>
<dbReference type="Pfam" id="PF23282">
    <property type="entry name" value="WHD_ROQ1"/>
    <property type="match status" value="1"/>
</dbReference>
<reference evidence="6 7" key="1">
    <citation type="journal article" date="2021" name="Hortic Res">
        <title>The domestication of Cucurbita argyrosperma as revealed by the genome of its wild relative.</title>
        <authorList>
            <person name="Barrera-Redondo J."/>
            <person name="Sanchez-de la Vega G."/>
            <person name="Aguirre-Liguori J.A."/>
            <person name="Castellanos-Morales G."/>
            <person name="Gutierrez-Guerrero Y.T."/>
            <person name="Aguirre-Dugua X."/>
            <person name="Aguirre-Planter E."/>
            <person name="Tenaillon M.I."/>
            <person name="Lira-Saade R."/>
            <person name="Eguiarte L.E."/>
        </authorList>
    </citation>
    <scope>NUCLEOTIDE SEQUENCE [LARGE SCALE GENOMIC DNA]</scope>
    <source>
        <strain evidence="6">JBR-2021</strain>
    </source>
</reference>
<dbReference type="PROSITE" id="PS51450">
    <property type="entry name" value="LRR"/>
    <property type="match status" value="2"/>
</dbReference>
<feature type="domain" description="Disease resistance protein RPS4B/Roq1-like leucine-rich repeats" evidence="5">
    <location>
        <begin position="425"/>
        <end position="632"/>
    </location>
</feature>
<dbReference type="EMBL" id="JAGKQH010000005">
    <property type="protein sequence ID" value="KAG6598997.1"/>
    <property type="molecule type" value="Genomic_DNA"/>
</dbReference>